<keyword evidence="6" id="KW-1185">Reference proteome</keyword>
<comment type="caution">
    <text evidence="4">The sequence shown here is derived from an EMBL/GenBank/DDBJ whole genome shotgun (WGS) entry which is preliminary data.</text>
</comment>
<dbReference type="Proteomes" id="UP000434957">
    <property type="component" value="Unassembled WGS sequence"/>
</dbReference>
<dbReference type="OrthoDB" id="10269665at2759"/>
<evidence type="ECO:0000313" key="7">
    <source>
        <dbReference type="Proteomes" id="UP000435112"/>
    </source>
</evidence>
<feature type="chain" id="PRO_5036167594" description="Secreted protein" evidence="1">
    <location>
        <begin position="26"/>
        <end position="66"/>
    </location>
</feature>
<evidence type="ECO:0000256" key="1">
    <source>
        <dbReference type="SAM" id="SignalP"/>
    </source>
</evidence>
<feature type="signal peptide" evidence="1">
    <location>
        <begin position="1"/>
        <end position="25"/>
    </location>
</feature>
<organism evidence="4 6">
    <name type="scientific">Phytophthora rubi</name>
    <dbReference type="NCBI Taxonomy" id="129364"/>
    <lineage>
        <taxon>Eukaryota</taxon>
        <taxon>Sar</taxon>
        <taxon>Stramenopiles</taxon>
        <taxon>Oomycota</taxon>
        <taxon>Peronosporomycetes</taxon>
        <taxon>Peronosporales</taxon>
        <taxon>Peronosporaceae</taxon>
        <taxon>Phytophthora</taxon>
    </lineage>
</organism>
<reference evidence="4 6" key="1">
    <citation type="submission" date="2018-08" db="EMBL/GenBank/DDBJ databases">
        <title>Genomic investigation of the strawberry pathogen Phytophthora fragariae indicates pathogenicity is determined by transcriptional variation in three key races.</title>
        <authorList>
            <person name="Adams T.M."/>
            <person name="Armitage A.D."/>
            <person name="Sobczyk M.K."/>
            <person name="Bates H.J."/>
            <person name="Dunwell J.M."/>
            <person name="Nellist C.F."/>
            <person name="Harrison R.J."/>
        </authorList>
    </citation>
    <scope>NUCLEOTIDE SEQUENCE [LARGE SCALE GENOMIC DNA]</scope>
    <source>
        <strain evidence="3 5">SCRP249</strain>
        <strain evidence="2 7">SCRP324</strain>
        <strain evidence="4 6">SCRP333</strain>
    </source>
</reference>
<dbReference type="EMBL" id="QXFU01004214">
    <property type="protein sequence ID" value="KAE8970018.1"/>
    <property type="molecule type" value="Genomic_DNA"/>
</dbReference>
<evidence type="ECO:0000313" key="4">
    <source>
        <dbReference type="EMBL" id="KAE9331845.1"/>
    </source>
</evidence>
<dbReference type="Proteomes" id="UP000429607">
    <property type="component" value="Unassembled WGS sequence"/>
</dbReference>
<dbReference type="EMBL" id="QXFT01000996">
    <property type="protein sequence ID" value="KAE9331845.1"/>
    <property type="molecule type" value="Genomic_DNA"/>
</dbReference>
<gene>
    <name evidence="3" type="ORF">PR001_g19254</name>
    <name evidence="2" type="ORF">PR002_g27249</name>
    <name evidence="4" type="ORF">PR003_g14811</name>
</gene>
<dbReference type="AlphaFoldDB" id="A0A6A4ETK6"/>
<accession>A0A6A4ETK6</accession>
<evidence type="ECO:0008006" key="8">
    <source>
        <dbReference type="Google" id="ProtNLM"/>
    </source>
</evidence>
<proteinExistence type="predicted"/>
<keyword evidence="1" id="KW-0732">Signal</keyword>
<dbReference type="Proteomes" id="UP000435112">
    <property type="component" value="Unassembled WGS sequence"/>
</dbReference>
<name>A0A6A4ETK6_9STRA</name>
<sequence length="66" mass="7314">MYCFKCSSLLIHVLIQYIPPSTVLTSDHEAGHLATIIAFFRCAVGNSLNTTNTRFQNVCCKFDTSA</sequence>
<evidence type="ECO:0000313" key="6">
    <source>
        <dbReference type="Proteomes" id="UP000434957"/>
    </source>
</evidence>
<protein>
    <recommendedName>
        <fullName evidence="8">Secreted protein</fullName>
    </recommendedName>
</protein>
<evidence type="ECO:0000313" key="2">
    <source>
        <dbReference type="EMBL" id="KAE8970018.1"/>
    </source>
</evidence>
<evidence type="ECO:0000313" key="3">
    <source>
        <dbReference type="EMBL" id="KAE8998685.1"/>
    </source>
</evidence>
<evidence type="ECO:0000313" key="5">
    <source>
        <dbReference type="Proteomes" id="UP000429607"/>
    </source>
</evidence>
<dbReference type="EMBL" id="QXFV01001770">
    <property type="protein sequence ID" value="KAE8998685.1"/>
    <property type="molecule type" value="Genomic_DNA"/>
</dbReference>